<gene>
    <name evidence="2" type="ORF">AWC01_18405</name>
</gene>
<dbReference type="EMBL" id="LQOS01000072">
    <property type="protein sequence ID" value="ORV35608.1"/>
    <property type="molecule type" value="Genomic_DNA"/>
</dbReference>
<sequence length="108" mass="12520">MRGGRRQVTNWSRSPTRRHETPANGLCARETFPMRVEETMWDVLLPKDVDDRCGYSPRAALAELVAKQLPSYKRLLRVVTWSPDAGHLFRPTPNFRRYAVCYEVELAT</sequence>
<accession>A0A1X1SX72</accession>
<proteinExistence type="predicted"/>
<dbReference type="Proteomes" id="UP000193564">
    <property type="component" value="Unassembled WGS sequence"/>
</dbReference>
<evidence type="ECO:0000313" key="3">
    <source>
        <dbReference type="Proteomes" id="UP000193564"/>
    </source>
</evidence>
<protein>
    <submittedName>
        <fullName evidence="2">Uncharacterized protein</fullName>
    </submittedName>
</protein>
<reference evidence="2 3" key="1">
    <citation type="submission" date="2016-01" db="EMBL/GenBank/DDBJ databases">
        <title>The new phylogeny of the genus Mycobacterium.</title>
        <authorList>
            <person name="Tarcisio F."/>
            <person name="Conor M."/>
            <person name="Antonella G."/>
            <person name="Elisabetta G."/>
            <person name="Giulia F.S."/>
            <person name="Sara T."/>
            <person name="Anna F."/>
            <person name="Clotilde B."/>
            <person name="Roberto B."/>
            <person name="Veronica D.S."/>
            <person name="Fabio R."/>
            <person name="Monica P."/>
            <person name="Olivier J."/>
            <person name="Enrico T."/>
            <person name="Nicola S."/>
        </authorList>
    </citation>
    <scope>NUCLEOTIDE SEQUENCE [LARGE SCALE GENOMIC DNA]</scope>
    <source>
        <strain evidence="2 3">DSM 44339</strain>
    </source>
</reference>
<feature type="region of interest" description="Disordered" evidence="1">
    <location>
        <begin position="1"/>
        <end position="23"/>
    </location>
</feature>
<comment type="caution">
    <text evidence="2">The sequence shown here is derived from an EMBL/GenBank/DDBJ whole genome shotgun (WGS) entry which is preliminary data.</text>
</comment>
<evidence type="ECO:0000313" key="2">
    <source>
        <dbReference type="EMBL" id="ORV35608.1"/>
    </source>
</evidence>
<keyword evidence="3" id="KW-1185">Reference proteome</keyword>
<dbReference type="AlphaFoldDB" id="A0A1X1SX72"/>
<dbReference type="OrthoDB" id="4629077at2"/>
<organism evidence="2 3">
    <name type="scientific">Mycolicibacterium doricum</name>
    <dbReference type="NCBI Taxonomy" id="126673"/>
    <lineage>
        <taxon>Bacteria</taxon>
        <taxon>Bacillati</taxon>
        <taxon>Actinomycetota</taxon>
        <taxon>Actinomycetes</taxon>
        <taxon>Mycobacteriales</taxon>
        <taxon>Mycobacteriaceae</taxon>
        <taxon>Mycolicibacterium</taxon>
    </lineage>
</organism>
<evidence type="ECO:0000256" key="1">
    <source>
        <dbReference type="SAM" id="MobiDB-lite"/>
    </source>
</evidence>
<name>A0A1X1SX72_9MYCO</name>